<sequence>MKRLAAGILCLAGAVLLCGAWTQFRWNQFEIPEIIGSEIAGVGKSEDEACRELFSDYTDALQGMNVPYEYRIYDAVLNQVEVLDGNGYVQLDYTMVPAAVNSEIIQNLELVYLGGQGADHALSGIDSRYLYRGQMVVRLEEENGIYKITEKMRPVDYQIQSPEFQEEIRTPQTQHYAMRTDREETYYIDDGVLYVTYDGGETFAEVPDGYERVCRETNGLYDENLEDGSYLISPEFTAFLGFDSEGTVMIYSTDQGAVWQESRITDLGYKAGTYLSRIGDGCVAVFAMDRSLGTDYYGIWMTDDMKTWRQISTGESMMPNVSAAFWVDAQTGYYASGQEQSVFYRTVDQGQTWQEITLPQADAVIEKMGYNPFDQVEQFYLENGVYYMVVGQGDDGDYTDQGNLIKALFRSEDGEQFTFEKEITDSLQEAG</sequence>
<dbReference type="Pfam" id="PF25852">
    <property type="entry name" value="DUF6242_C"/>
    <property type="match status" value="1"/>
</dbReference>
<feature type="domain" description="DUF6242" evidence="1">
    <location>
        <begin position="164"/>
        <end position="379"/>
    </location>
</feature>
<evidence type="ECO:0000259" key="1">
    <source>
        <dbReference type="Pfam" id="PF25852"/>
    </source>
</evidence>
<comment type="caution">
    <text evidence="2">The sequence shown here is derived from an EMBL/GenBank/DDBJ whole genome shotgun (WGS) entry which is preliminary data.</text>
</comment>
<dbReference type="InterPro" id="IPR058667">
    <property type="entry name" value="DUF6242_C"/>
</dbReference>
<gene>
    <name evidence="2" type="ORF">Selli1_02250</name>
</gene>
<proteinExistence type="predicted"/>
<accession>A0A9W6C2X0</accession>
<evidence type="ECO:0000313" key="3">
    <source>
        <dbReference type="Proteomes" id="UP001145145"/>
    </source>
</evidence>
<dbReference type="AlphaFoldDB" id="A0A9W6C2X0"/>
<name>A0A9W6C2X0_9FIRM</name>
<keyword evidence="3" id="KW-1185">Reference proteome</keyword>
<dbReference type="SUPFAM" id="SSF110296">
    <property type="entry name" value="Oligoxyloglucan reducing end-specific cellobiohydrolase"/>
    <property type="match status" value="1"/>
</dbReference>
<protein>
    <recommendedName>
        <fullName evidence="1">DUF6242 domain-containing protein</fullName>
    </recommendedName>
</protein>
<dbReference type="InterPro" id="IPR015943">
    <property type="entry name" value="WD40/YVTN_repeat-like_dom_sf"/>
</dbReference>
<organism evidence="2 3">
    <name type="scientific">Sellimonas catena</name>
    <dbReference type="NCBI Taxonomy" id="2994035"/>
    <lineage>
        <taxon>Bacteria</taxon>
        <taxon>Bacillati</taxon>
        <taxon>Bacillota</taxon>
        <taxon>Clostridia</taxon>
        <taxon>Lachnospirales</taxon>
        <taxon>Lachnospiraceae</taxon>
        <taxon>Sellimonas</taxon>
    </lineage>
</organism>
<dbReference type="Proteomes" id="UP001145145">
    <property type="component" value="Unassembled WGS sequence"/>
</dbReference>
<evidence type="ECO:0000313" key="2">
    <source>
        <dbReference type="EMBL" id="GLG03051.1"/>
    </source>
</evidence>
<dbReference type="RefSeq" id="WP_118635921.1">
    <property type="nucleotide sequence ID" value="NZ_BSBO01000001.1"/>
</dbReference>
<reference evidence="2 3" key="1">
    <citation type="journal article" date="2023" name="Int. J. Syst. Evol. Microbiol.">
        <title>Sellimonas catena sp. nov., isolated from human faeces.</title>
        <authorList>
            <person name="Hisatomi A."/>
            <person name="Ohkuma M."/>
            <person name="Sakamoto M."/>
        </authorList>
    </citation>
    <scope>NUCLEOTIDE SEQUENCE [LARGE SCALE GENOMIC DNA]</scope>
    <source>
        <strain evidence="2 3">12EGH17</strain>
    </source>
</reference>
<dbReference type="EMBL" id="BSBO01000001">
    <property type="protein sequence ID" value="GLG03051.1"/>
    <property type="molecule type" value="Genomic_DNA"/>
</dbReference>
<dbReference type="Gene3D" id="2.130.10.10">
    <property type="entry name" value="YVTN repeat-like/Quinoprotein amine dehydrogenase"/>
    <property type="match status" value="1"/>
</dbReference>